<proteinExistence type="predicted"/>
<dbReference type="GO" id="GO:0031419">
    <property type="term" value="F:cobalamin binding"/>
    <property type="evidence" value="ECO:0007669"/>
    <property type="project" value="InterPro"/>
</dbReference>
<protein>
    <submittedName>
        <fullName evidence="2">Glycosyltransferase family 61 protein</fullName>
    </submittedName>
</protein>
<dbReference type="InterPro" id="IPR049625">
    <property type="entry name" value="Glyco_transf_61_cat"/>
</dbReference>
<evidence type="ECO:0000313" key="3">
    <source>
        <dbReference type="Proteomes" id="UP000824142"/>
    </source>
</evidence>
<dbReference type="Pfam" id="PF04577">
    <property type="entry name" value="Glyco_transf_61"/>
    <property type="match status" value="1"/>
</dbReference>
<reference evidence="2" key="1">
    <citation type="submission" date="2020-10" db="EMBL/GenBank/DDBJ databases">
        <authorList>
            <person name="Gilroy R."/>
        </authorList>
    </citation>
    <scope>NUCLEOTIDE SEQUENCE</scope>
    <source>
        <strain evidence="2">CHK136-897</strain>
    </source>
</reference>
<organism evidence="2 3">
    <name type="scientific">Candidatus Enterousia avicola</name>
    <dbReference type="NCBI Taxonomy" id="2840787"/>
    <lineage>
        <taxon>Bacteria</taxon>
        <taxon>Pseudomonadati</taxon>
        <taxon>Pseudomonadota</taxon>
        <taxon>Alphaproteobacteria</taxon>
        <taxon>Candidatus Enterousia</taxon>
    </lineage>
</organism>
<comment type="caution">
    <text evidence="2">The sequence shown here is derived from an EMBL/GenBank/DDBJ whole genome shotgun (WGS) entry which is preliminary data.</text>
</comment>
<sequence>MVTIFGPAEYKDYYKKIVDGAKIKEKLTIHQVNGGSIIVDNKNESFGVVDRNNLLVKESISSHRTHAKHMEGKCKHYRSTYYDEDAVYCGGGMAIKHFGHFLVEGINRIYPIFDKKYRNCKFVFAVTGKKNIPNYMFEILRLAGIPEKNIIFTTKSLRFNNVYIPDEAFDWGYFSSHKMAEICGHIADSVKRPEKTYDKIYVSRLKTGDRHTIGENIIQNIFEKNGYKVIYPEQLPVQQQIGLVKNCSYLAGVAGTALHLALFMRPGGTVIQVKRNLELEDNFFVQNLINQTNMLNSILIWGSIEKTATKHFTKCPQIIGPTDYFIEFLRSNNFSFSAEDLIIPKDTLEEYKTELARYNVLMGGKFSRGIKKFITRLFSCFIPGRHNRKVVREFLEHVLHYEKDF</sequence>
<name>A0A9D1SMN8_9PROT</name>
<dbReference type="EMBL" id="DVNO01000010">
    <property type="protein sequence ID" value="HIU65273.1"/>
    <property type="molecule type" value="Genomic_DNA"/>
</dbReference>
<dbReference type="AlphaFoldDB" id="A0A9D1SMN8"/>
<dbReference type="GO" id="GO:0046872">
    <property type="term" value="F:metal ion binding"/>
    <property type="evidence" value="ECO:0007669"/>
    <property type="project" value="InterPro"/>
</dbReference>
<gene>
    <name evidence="2" type="ORF">IAC63_01380</name>
</gene>
<feature type="domain" description="Glycosyltransferase 61 catalytic" evidence="1">
    <location>
        <begin position="98"/>
        <end position="271"/>
    </location>
</feature>
<dbReference type="Proteomes" id="UP000824142">
    <property type="component" value="Unassembled WGS sequence"/>
</dbReference>
<dbReference type="InterPro" id="IPR036724">
    <property type="entry name" value="Cobalamin-bd_sf"/>
</dbReference>
<evidence type="ECO:0000313" key="2">
    <source>
        <dbReference type="EMBL" id="HIU65273.1"/>
    </source>
</evidence>
<evidence type="ECO:0000259" key="1">
    <source>
        <dbReference type="Pfam" id="PF04577"/>
    </source>
</evidence>
<dbReference type="GO" id="GO:0016757">
    <property type="term" value="F:glycosyltransferase activity"/>
    <property type="evidence" value="ECO:0007669"/>
    <property type="project" value="InterPro"/>
</dbReference>
<reference evidence="2" key="2">
    <citation type="journal article" date="2021" name="PeerJ">
        <title>Extensive microbial diversity within the chicken gut microbiome revealed by metagenomics and culture.</title>
        <authorList>
            <person name="Gilroy R."/>
            <person name="Ravi A."/>
            <person name="Getino M."/>
            <person name="Pursley I."/>
            <person name="Horton D.L."/>
            <person name="Alikhan N.F."/>
            <person name="Baker D."/>
            <person name="Gharbi K."/>
            <person name="Hall N."/>
            <person name="Watson M."/>
            <person name="Adriaenssens E.M."/>
            <person name="Foster-Nyarko E."/>
            <person name="Jarju S."/>
            <person name="Secka A."/>
            <person name="Antonio M."/>
            <person name="Oren A."/>
            <person name="Chaudhuri R.R."/>
            <person name="La Ragione R."/>
            <person name="Hildebrand F."/>
            <person name="Pallen M.J."/>
        </authorList>
    </citation>
    <scope>NUCLEOTIDE SEQUENCE</scope>
    <source>
        <strain evidence="2">CHK136-897</strain>
    </source>
</reference>
<dbReference type="SUPFAM" id="SSF52242">
    <property type="entry name" value="Cobalamin (vitamin B12)-binding domain"/>
    <property type="match status" value="1"/>
</dbReference>
<accession>A0A9D1SMN8</accession>